<evidence type="ECO:0000259" key="6">
    <source>
        <dbReference type="Pfam" id="PF02836"/>
    </source>
</evidence>
<comment type="similarity">
    <text evidence="1">Belongs to the glycosyl hydrolase 2 family.</text>
</comment>
<dbReference type="SUPFAM" id="SSF49785">
    <property type="entry name" value="Galactose-binding domain-like"/>
    <property type="match status" value="1"/>
</dbReference>
<gene>
    <name evidence="9" type="ORF">SAMN05192529_104140</name>
</gene>
<feature type="domain" description="Glycosyl hydrolases family 2 sugar binding" evidence="7">
    <location>
        <begin position="119"/>
        <end position="229"/>
    </location>
</feature>
<dbReference type="OrthoDB" id="9801077at2"/>
<dbReference type="InterPro" id="IPR021720">
    <property type="entry name" value="Malectin_dom"/>
</dbReference>
<dbReference type="GO" id="GO:0004553">
    <property type="term" value="F:hydrolase activity, hydrolyzing O-glycosyl compounds"/>
    <property type="evidence" value="ECO:0007669"/>
    <property type="project" value="InterPro"/>
</dbReference>
<dbReference type="Gene3D" id="2.60.120.260">
    <property type="entry name" value="Galactose-binding domain-like"/>
    <property type="match status" value="1"/>
</dbReference>
<evidence type="ECO:0000259" key="7">
    <source>
        <dbReference type="Pfam" id="PF02837"/>
    </source>
</evidence>
<dbReference type="Gene3D" id="2.60.40.10">
    <property type="entry name" value="Immunoglobulins"/>
    <property type="match status" value="2"/>
</dbReference>
<sequence length="1268" mass="143014">MNMVIRKHKKIYGSEGAGNRHIADLIKAGCVYRRLYRAVFVAAFFIFLAPVLQAQLPWSSDTRADILLDNDWSSVADSSGSHNFDGFEKLSYRPHNWKVVNVPHNWDDYGGYIRKKHGNRHGDAWYRKYFDAPYDSTKSCFLFFEGVSSYATVYLNGKLVGQHSGGRTGFSVNITSFLNASGKKNLLAVYVQHPSSIRDLPWVCGGCSEEIGFSEGSQPMGIFRPVHLIETGQVRIIPFGVHIYNDTTVSERSATLFWETSLSNDAKRSKDVVIRQRLLDRNGRLVSTARQRIVIGDSQQTISGSLRLAGDVKLWSLASPYLYQLQTSVIDISTRKVLDEVSTPYGIRWIKWPDLNSQAPRQFLLNGKPVFINGIAGYEHALGKSHAFTAEEIATRVAMIRAMGFNAFRDAHQPHNLRFQYYWDQEGLLWWPQFSAHIWFDTPAFRKNFLRLLKDWVLERRNSPSNIMWGLQNESKLPADFARQCVALIRSLDPTASSQRLITTCNGGEGTDWNVSQNWSGTYGGNPDTYSEDLKKDVLVGEYGGWRTVDLHSEGGFRQDGPYSIESWCALLEKKIRLAYAVKDSVCGEFLWLFNSHDNPGRQQAAEGYRDLDRIGPVNYKGILTAWEEPTEAFYLYAANFTRADTAPMVHIAGHDWQERWTGINEPKDITIYSNCDSVVLFNGKGQVSLGGRTRGGIGTHFSWKGVSLRYNQIYAVGYYNGNAVCSDEMQVNNLPAPPFPVIKKRDNADEDVLAPVQGYQYVYRYNCGAGAYTDHYGNVWSADRNCLNCVTGKEFGSVSWTADYKGLPAYFASQRSVNDPVKETSDDQLFQRFRYGRDKLKFIFPVTNGRYIVQLFFIEPWWGKGSHYNCNRWRDFDVAINGKIVLPHFDIFKEAGSLRALKKEIPVEVNNGQIVIDFPNTYSGQAVISAIAIAKKTLDQTLHKKQIPPVANSPAPILSAIRPAEPANGSSNRNATGFIVQDWLNTGDEFDIEPVLKPGITQPYNSAIKDLIHLHISSLPAALFGAQWLALKKGYLKEATENKWKATGDLKLYVGLQNKDSAEIKKLEGQGFANTLQSVLVINSKSEMPKKDSLILLEKDLKTGDVLFVEPWWSRSLIAFKPASQMQPPFDQKPEFTFGIKDADGRHKGKVVQRDNKDCLLFKEAGLNALSWPFVTGVADFHSFQVKYAYEGTDSLRANLTLTALDGTLLASKQIWLTPTRKGKWNSSELVTPTMINAGHYQLKISWEKDKNPLKAGDVYLYNMKLR</sequence>
<keyword evidence="2" id="KW-0378">Hydrolase</keyword>
<dbReference type="Pfam" id="PF02837">
    <property type="entry name" value="Glyco_hydro_2_N"/>
    <property type="match status" value="1"/>
</dbReference>
<evidence type="ECO:0000313" key="10">
    <source>
        <dbReference type="Proteomes" id="UP000199041"/>
    </source>
</evidence>
<name>A0A1H3X112_9BACT</name>
<dbReference type="AlphaFoldDB" id="A0A1H3X112"/>
<dbReference type="Gene3D" id="2.60.120.430">
    <property type="entry name" value="Galactose-binding lectin"/>
    <property type="match status" value="1"/>
</dbReference>
<proteinExistence type="inferred from homology"/>
<keyword evidence="4" id="KW-1133">Transmembrane helix</keyword>
<organism evidence="9 10">
    <name type="scientific">Arachidicoccus rhizosphaerae</name>
    <dbReference type="NCBI Taxonomy" id="551991"/>
    <lineage>
        <taxon>Bacteria</taxon>
        <taxon>Pseudomonadati</taxon>
        <taxon>Bacteroidota</taxon>
        <taxon>Chitinophagia</taxon>
        <taxon>Chitinophagales</taxon>
        <taxon>Chitinophagaceae</taxon>
        <taxon>Arachidicoccus</taxon>
    </lineage>
</organism>
<dbReference type="Proteomes" id="UP000199041">
    <property type="component" value="Unassembled WGS sequence"/>
</dbReference>
<keyword evidence="10" id="KW-1185">Reference proteome</keyword>
<dbReference type="InterPro" id="IPR017853">
    <property type="entry name" value="GH"/>
</dbReference>
<dbReference type="PRINTS" id="PR00132">
    <property type="entry name" value="GLHYDRLASE2"/>
</dbReference>
<dbReference type="Pfam" id="PF02836">
    <property type="entry name" value="Glyco_hydro_2_C"/>
    <property type="match status" value="1"/>
</dbReference>
<keyword evidence="4" id="KW-0472">Membrane</keyword>
<evidence type="ECO:0000259" key="5">
    <source>
        <dbReference type="Pfam" id="PF00703"/>
    </source>
</evidence>
<evidence type="ECO:0000256" key="4">
    <source>
        <dbReference type="SAM" id="Phobius"/>
    </source>
</evidence>
<evidence type="ECO:0000256" key="1">
    <source>
        <dbReference type="ARBA" id="ARBA00007401"/>
    </source>
</evidence>
<keyword evidence="3" id="KW-0326">Glycosidase</keyword>
<feature type="domain" description="Malectin" evidence="8">
    <location>
        <begin position="763"/>
        <end position="932"/>
    </location>
</feature>
<evidence type="ECO:0000256" key="2">
    <source>
        <dbReference type="ARBA" id="ARBA00022801"/>
    </source>
</evidence>
<accession>A0A1H3X112</accession>
<dbReference type="InterPro" id="IPR051913">
    <property type="entry name" value="GH2_Domain-Containing"/>
</dbReference>
<dbReference type="SUPFAM" id="SSF49303">
    <property type="entry name" value="beta-Galactosidase/glucuronidase domain"/>
    <property type="match status" value="1"/>
</dbReference>
<dbReference type="STRING" id="551991.SAMN05192529_104140"/>
<keyword evidence="4" id="KW-0812">Transmembrane</keyword>
<dbReference type="InterPro" id="IPR036156">
    <property type="entry name" value="Beta-gal/glucu_dom_sf"/>
</dbReference>
<evidence type="ECO:0000313" key="9">
    <source>
        <dbReference type="EMBL" id="SDZ93099.1"/>
    </source>
</evidence>
<protein>
    <submittedName>
        <fullName evidence="9">Beta-galactosidase/beta-glucuronidase</fullName>
    </submittedName>
</protein>
<dbReference type="Pfam" id="PF11721">
    <property type="entry name" value="Malectin"/>
    <property type="match status" value="1"/>
</dbReference>
<dbReference type="GO" id="GO:0005975">
    <property type="term" value="P:carbohydrate metabolic process"/>
    <property type="evidence" value="ECO:0007669"/>
    <property type="project" value="InterPro"/>
</dbReference>
<feature type="domain" description="Glycoside hydrolase family 2 immunoglobulin-like beta-sandwich" evidence="5">
    <location>
        <begin position="244"/>
        <end position="348"/>
    </location>
</feature>
<feature type="domain" description="Glycoside hydrolase family 2 catalytic" evidence="6">
    <location>
        <begin position="361"/>
        <end position="502"/>
    </location>
</feature>
<evidence type="ECO:0000259" key="8">
    <source>
        <dbReference type="Pfam" id="PF11721"/>
    </source>
</evidence>
<dbReference type="InterPro" id="IPR006104">
    <property type="entry name" value="Glyco_hydro_2_N"/>
</dbReference>
<dbReference type="Gene3D" id="3.20.20.80">
    <property type="entry name" value="Glycosidases"/>
    <property type="match status" value="1"/>
</dbReference>
<dbReference type="InterPro" id="IPR006103">
    <property type="entry name" value="Glyco_hydro_2_cat"/>
</dbReference>
<dbReference type="SUPFAM" id="SSF51445">
    <property type="entry name" value="(Trans)glycosidases"/>
    <property type="match status" value="1"/>
</dbReference>
<dbReference type="InterPro" id="IPR013783">
    <property type="entry name" value="Ig-like_fold"/>
</dbReference>
<dbReference type="EMBL" id="FNQY01000004">
    <property type="protein sequence ID" value="SDZ93099.1"/>
    <property type="molecule type" value="Genomic_DNA"/>
</dbReference>
<feature type="transmembrane region" description="Helical" evidence="4">
    <location>
        <begin position="35"/>
        <end position="52"/>
    </location>
</feature>
<dbReference type="PANTHER" id="PTHR42732">
    <property type="entry name" value="BETA-GALACTOSIDASE"/>
    <property type="match status" value="1"/>
</dbReference>
<dbReference type="PANTHER" id="PTHR42732:SF1">
    <property type="entry name" value="BETA-MANNOSIDASE"/>
    <property type="match status" value="1"/>
</dbReference>
<dbReference type="InterPro" id="IPR008979">
    <property type="entry name" value="Galactose-bd-like_sf"/>
</dbReference>
<reference evidence="9 10" key="1">
    <citation type="submission" date="2016-10" db="EMBL/GenBank/DDBJ databases">
        <authorList>
            <person name="de Groot N.N."/>
        </authorList>
    </citation>
    <scope>NUCLEOTIDE SEQUENCE [LARGE SCALE GENOMIC DNA]</scope>
    <source>
        <strain evidence="9 10">Vu-144</strain>
    </source>
</reference>
<dbReference type="Pfam" id="PF00703">
    <property type="entry name" value="Glyco_hydro_2"/>
    <property type="match status" value="1"/>
</dbReference>
<evidence type="ECO:0000256" key="3">
    <source>
        <dbReference type="ARBA" id="ARBA00023295"/>
    </source>
</evidence>
<dbReference type="InterPro" id="IPR006101">
    <property type="entry name" value="Glyco_hydro_2"/>
</dbReference>
<dbReference type="InterPro" id="IPR006102">
    <property type="entry name" value="Ig-like_GH2"/>
</dbReference>